<organism evidence="1">
    <name type="scientific">marine metagenome</name>
    <dbReference type="NCBI Taxonomy" id="408172"/>
    <lineage>
        <taxon>unclassified sequences</taxon>
        <taxon>metagenomes</taxon>
        <taxon>ecological metagenomes</taxon>
    </lineage>
</organism>
<name>A0A382WVJ3_9ZZZZ</name>
<proteinExistence type="predicted"/>
<accession>A0A382WVJ3</accession>
<sequence>MILLISNMYVLEPYPVKFQAGLYCGEYGDMLREQLADYNEEQNRWILKDGRGDWFGVMCK</sequence>
<gene>
    <name evidence="1" type="ORF">METZ01_LOCUS414905</name>
</gene>
<dbReference type="EMBL" id="UINC01162343">
    <property type="protein sequence ID" value="SVD62051.1"/>
    <property type="molecule type" value="Genomic_DNA"/>
</dbReference>
<reference evidence="1" key="1">
    <citation type="submission" date="2018-05" db="EMBL/GenBank/DDBJ databases">
        <authorList>
            <person name="Lanie J.A."/>
            <person name="Ng W.-L."/>
            <person name="Kazmierczak K.M."/>
            <person name="Andrzejewski T.M."/>
            <person name="Davidsen T.M."/>
            <person name="Wayne K.J."/>
            <person name="Tettelin H."/>
            <person name="Glass J.I."/>
            <person name="Rusch D."/>
            <person name="Podicherti R."/>
            <person name="Tsui H.-C.T."/>
            <person name="Winkler M.E."/>
        </authorList>
    </citation>
    <scope>NUCLEOTIDE SEQUENCE</scope>
</reference>
<protein>
    <submittedName>
        <fullName evidence="1">Uncharacterized protein</fullName>
    </submittedName>
</protein>
<evidence type="ECO:0000313" key="1">
    <source>
        <dbReference type="EMBL" id="SVD62051.1"/>
    </source>
</evidence>
<dbReference type="AlphaFoldDB" id="A0A382WVJ3"/>